<comment type="caution">
    <text evidence="4">The sequence shown here is derived from an EMBL/GenBank/DDBJ whole genome shotgun (WGS) entry which is preliminary data.</text>
</comment>
<dbReference type="PANTHER" id="PTHR46517:SF1">
    <property type="entry name" value="FRUCTOSE-2,6-BISPHOSPHATASE TIGAR"/>
    <property type="match status" value="1"/>
</dbReference>
<sequence length="208" mass="23644">MTEIMVIRHGQSVADIEKKCEGRADFPLTSLGMEQAHALAEWMNERWRPDAIYCSPLKRAKETAGVITLVTGIEVRYDDDLMERNNGVIAGMPIEEARRLYPIPPGGHKRHYALEGGETEIQFRARAETFISKLQDDMIRHPERTKLCIVCHGGTITMLFRSFLNLPYDSNVVLRTGDTGFHLWAIDNGNKLILATNSQEHLPHHLRL</sequence>
<evidence type="ECO:0000256" key="3">
    <source>
        <dbReference type="PIRSR" id="PIRSR613078-2"/>
    </source>
</evidence>
<dbReference type="Proteomes" id="UP000693672">
    <property type="component" value="Unassembled WGS sequence"/>
</dbReference>
<evidence type="ECO:0000313" key="5">
    <source>
        <dbReference type="Proteomes" id="UP000693672"/>
    </source>
</evidence>
<keyword evidence="5" id="KW-1185">Reference proteome</keyword>
<dbReference type="GO" id="GO:0045820">
    <property type="term" value="P:negative regulation of glycolytic process"/>
    <property type="evidence" value="ECO:0007669"/>
    <property type="project" value="TreeGrafter"/>
</dbReference>
<dbReference type="GO" id="GO:0004331">
    <property type="term" value="F:fructose-2,6-bisphosphate 2-phosphatase activity"/>
    <property type="evidence" value="ECO:0007669"/>
    <property type="project" value="TreeGrafter"/>
</dbReference>
<keyword evidence="1 4" id="KW-0378">Hydrolase</keyword>
<dbReference type="EC" id="3.1.3.3" evidence="4"/>
<dbReference type="CDD" id="cd07067">
    <property type="entry name" value="HP_PGM_like"/>
    <property type="match status" value="1"/>
</dbReference>
<name>A0A916NHG2_9BACL</name>
<feature type="binding site" evidence="3">
    <location>
        <position position="59"/>
    </location>
    <ligand>
        <name>substrate</name>
    </ligand>
</feature>
<evidence type="ECO:0000313" key="4">
    <source>
        <dbReference type="EMBL" id="CAG7614137.1"/>
    </source>
</evidence>
<dbReference type="PANTHER" id="PTHR46517">
    <property type="entry name" value="FRUCTOSE-2,6-BISPHOSPHATASE TIGAR"/>
    <property type="match status" value="1"/>
</dbReference>
<evidence type="ECO:0000256" key="1">
    <source>
        <dbReference type="ARBA" id="ARBA00022801"/>
    </source>
</evidence>
<protein>
    <submittedName>
        <fullName evidence="4">Phosphoserine phosphatase 1</fullName>
        <ecNumber evidence="4">3.1.3.3</ecNumber>
    </submittedName>
</protein>
<evidence type="ECO:0000256" key="2">
    <source>
        <dbReference type="PIRSR" id="PIRSR613078-1"/>
    </source>
</evidence>
<organism evidence="4 5">
    <name type="scientific">Paenibacillus solanacearum</name>
    <dbReference type="NCBI Taxonomy" id="2048548"/>
    <lineage>
        <taxon>Bacteria</taxon>
        <taxon>Bacillati</taxon>
        <taxon>Bacillota</taxon>
        <taxon>Bacilli</taxon>
        <taxon>Bacillales</taxon>
        <taxon>Paenibacillaceae</taxon>
        <taxon>Paenibacillus</taxon>
    </lineage>
</organism>
<reference evidence="4" key="1">
    <citation type="submission" date="2021-06" db="EMBL/GenBank/DDBJ databases">
        <authorList>
            <person name="Criscuolo A."/>
        </authorList>
    </citation>
    <scope>NUCLEOTIDE SEQUENCE</scope>
    <source>
        <strain evidence="4">CIP111600</strain>
    </source>
</reference>
<dbReference type="InterPro" id="IPR013078">
    <property type="entry name" value="His_Pase_superF_clade-1"/>
</dbReference>
<feature type="active site" description="Proton donor/acceptor" evidence="2">
    <location>
        <position position="83"/>
    </location>
</feature>
<feature type="active site" description="Tele-phosphohistidine intermediate" evidence="2">
    <location>
        <position position="9"/>
    </location>
</feature>
<dbReference type="SMART" id="SM00855">
    <property type="entry name" value="PGAM"/>
    <property type="match status" value="1"/>
</dbReference>
<dbReference type="AlphaFoldDB" id="A0A916NHG2"/>
<accession>A0A916NHG2</accession>
<dbReference type="RefSeq" id="WP_218091477.1">
    <property type="nucleotide sequence ID" value="NZ_CAJVAS010000005.1"/>
</dbReference>
<dbReference type="InterPro" id="IPR051695">
    <property type="entry name" value="Phosphoglycerate_Mutase"/>
</dbReference>
<dbReference type="Pfam" id="PF00300">
    <property type="entry name" value="His_Phos_1"/>
    <property type="match status" value="1"/>
</dbReference>
<dbReference type="EMBL" id="CAJVAS010000005">
    <property type="protein sequence ID" value="CAG7614137.1"/>
    <property type="molecule type" value="Genomic_DNA"/>
</dbReference>
<proteinExistence type="predicted"/>
<gene>
    <name evidence="4" type="primary">pspA_3</name>
    <name evidence="4" type="ORF">PAESOLCIP111_01680</name>
</gene>
<dbReference type="GO" id="GO:0043456">
    <property type="term" value="P:regulation of pentose-phosphate shunt"/>
    <property type="evidence" value="ECO:0007669"/>
    <property type="project" value="TreeGrafter"/>
</dbReference>
<dbReference type="GO" id="GO:0005829">
    <property type="term" value="C:cytosol"/>
    <property type="evidence" value="ECO:0007669"/>
    <property type="project" value="TreeGrafter"/>
</dbReference>